<dbReference type="GO" id="GO:0004650">
    <property type="term" value="F:polygalacturonase activity"/>
    <property type="evidence" value="ECO:0007669"/>
    <property type="project" value="InterPro"/>
</dbReference>
<dbReference type="AlphaFoldDB" id="A0A9D2NF86"/>
<keyword evidence="2 4" id="KW-0378">Hydrolase</keyword>
<dbReference type="InterPro" id="IPR051801">
    <property type="entry name" value="GH28_Enzymes"/>
</dbReference>
<reference evidence="5" key="1">
    <citation type="journal article" date="2021" name="PeerJ">
        <title>Extensive microbial diversity within the chicken gut microbiome revealed by metagenomics and culture.</title>
        <authorList>
            <person name="Gilroy R."/>
            <person name="Ravi A."/>
            <person name="Getino M."/>
            <person name="Pursley I."/>
            <person name="Horton D.L."/>
            <person name="Alikhan N.F."/>
            <person name="Baker D."/>
            <person name="Gharbi K."/>
            <person name="Hall N."/>
            <person name="Watson M."/>
            <person name="Adriaenssens E.M."/>
            <person name="Foster-Nyarko E."/>
            <person name="Jarju S."/>
            <person name="Secka A."/>
            <person name="Antonio M."/>
            <person name="Oren A."/>
            <person name="Chaudhuri R.R."/>
            <person name="La Ragione R."/>
            <person name="Hildebrand F."/>
            <person name="Pallen M.J."/>
        </authorList>
    </citation>
    <scope>NUCLEOTIDE SEQUENCE</scope>
    <source>
        <strain evidence="5">USAMLcec2-132</strain>
    </source>
</reference>
<dbReference type="InterPro" id="IPR011050">
    <property type="entry name" value="Pectin_lyase_fold/virulence"/>
</dbReference>
<dbReference type="PANTHER" id="PTHR31339">
    <property type="entry name" value="PECTIN LYASE-RELATED"/>
    <property type="match status" value="1"/>
</dbReference>
<protein>
    <submittedName>
        <fullName evidence="5">Glycoside hydrolase family 28 protein</fullName>
    </submittedName>
</protein>
<dbReference type="InterPro" id="IPR000743">
    <property type="entry name" value="Glyco_hydro_28"/>
</dbReference>
<dbReference type="SMART" id="SM00710">
    <property type="entry name" value="PbH1"/>
    <property type="match status" value="6"/>
</dbReference>
<dbReference type="SUPFAM" id="SSF51126">
    <property type="entry name" value="Pectin lyase-like"/>
    <property type="match status" value="1"/>
</dbReference>
<dbReference type="PANTHER" id="PTHR31339:SF9">
    <property type="entry name" value="PLASMIN AND FIBRONECTIN-BINDING PROTEIN A"/>
    <property type="match status" value="1"/>
</dbReference>
<comment type="caution">
    <text evidence="5">The sequence shown here is derived from an EMBL/GenBank/DDBJ whole genome shotgun (WGS) entry which is preliminary data.</text>
</comment>
<comment type="similarity">
    <text evidence="1 4">Belongs to the glycosyl hydrolase 28 family.</text>
</comment>
<dbReference type="Gene3D" id="2.160.20.10">
    <property type="entry name" value="Single-stranded right-handed beta-helix, Pectin lyase-like"/>
    <property type="match status" value="1"/>
</dbReference>
<sequence>MEDIKRCTPYRTPFPMEHIPEPVFPTQDVNSASFSSIQEAVDRCAGLGGGTVRVPAGRWESGAVHLRSNIRLHLEKGAVVSFSSRPEDYLPPVFTRWEGMECYNYSPLIYAEGCENVAVTGEGTLLGNGSAWWHWKKLQQAAADRLCGSEADGIPVQNRVYGTEEAALRPSFLQFIHCRGVLLDGVTVLDGPQWTLHPVYCENVIVRNVHVHTEGPNTDGLNPDSCRNVLIEDCDFYTGDDCIALNSGMNEDGWRVNRPCENILIRRCRMTGGHGGLVIGSAVSGGVRNVYAHDCEISDTMQGIRLKSMRGRGGYVEHVLFEDIRVDGITNECVTISMFYPFSTVVPRSKAPSDFRDITIRRVSGTGLKTGIELRGLPEKKLSGVRLQDIRLSAPNAFVCEEVEGLVMDGVEIG</sequence>
<dbReference type="EMBL" id="DWWS01000043">
    <property type="protein sequence ID" value="HJC24397.1"/>
    <property type="molecule type" value="Genomic_DNA"/>
</dbReference>
<keyword evidence="3 4" id="KW-0326">Glycosidase</keyword>
<accession>A0A9D2NF86</accession>
<evidence type="ECO:0000313" key="6">
    <source>
        <dbReference type="Proteomes" id="UP000823891"/>
    </source>
</evidence>
<reference evidence="5" key="2">
    <citation type="submission" date="2021-04" db="EMBL/GenBank/DDBJ databases">
        <authorList>
            <person name="Gilroy R."/>
        </authorList>
    </citation>
    <scope>NUCLEOTIDE SEQUENCE</scope>
    <source>
        <strain evidence="5">USAMLcec2-132</strain>
    </source>
</reference>
<evidence type="ECO:0000256" key="4">
    <source>
        <dbReference type="RuleBase" id="RU361169"/>
    </source>
</evidence>
<evidence type="ECO:0000256" key="2">
    <source>
        <dbReference type="ARBA" id="ARBA00022801"/>
    </source>
</evidence>
<dbReference type="InterPro" id="IPR012334">
    <property type="entry name" value="Pectin_lyas_fold"/>
</dbReference>
<evidence type="ECO:0000313" key="5">
    <source>
        <dbReference type="EMBL" id="HJC24397.1"/>
    </source>
</evidence>
<gene>
    <name evidence="5" type="ORF">H9761_11915</name>
</gene>
<name>A0A9D2NF86_9FIRM</name>
<dbReference type="PROSITE" id="PS00502">
    <property type="entry name" value="POLYGALACTURONASE"/>
    <property type="match status" value="1"/>
</dbReference>
<organism evidence="5 6">
    <name type="scientific">Candidatus Eisenbergiella merdavium</name>
    <dbReference type="NCBI Taxonomy" id="2838551"/>
    <lineage>
        <taxon>Bacteria</taxon>
        <taxon>Bacillati</taxon>
        <taxon>Bacillota</taxon>
        <taxon>Clostridia</taxon>
        <taxon>Lachnospirales</taxon>
        <taxon>Lachnospiraceae</taxon>
        <taxon>Eisenbergiella</taxon>
    </lineage>
</organism>
<dbReference type="Proteomes" id="UP000823891">
    <property type="component" value="Unassembled WGS sequence"/>
</dbReference>
<dbReference type="GO" id="GO:0005975">
    <property type="term" value="P:carbohydrate metabolic process"/>
    <property type="evidence" value="ECO:0007669"/>
    <property type="project" value="InterPro"/>
</dbReference>
<evidence type="ECO:0000256" key="3">
    <source>
        <dbReference type="ARBA" id="ARBA00023295"/>
    </source>
</evidence>
<dbReference type="InterPro" id="IPR006626">
    <property type="entry name" value="PbH1"/>
</dbReference>
<proteinExistence type="inferred from homology"/>
<evidence type="ECO:0000256" key="1">
    <source>
        <dbReference type="ARBA" id="ARBA00008834"/>
    </source>
</evidence>
<dbReference type="Pfam" id="PF00295">
    <property type="entry name" value="Glyco_hydro_28"/>
    <property type="match status" value="1"/>
</dbReference>